<reference evidence="8" key="1">
    <citation type="submission" date="2016-10" db="EMBL/GenBank/DDBJ databases">
        <authorList>
            <person name="Varghese N."/>
            <person name="Submissions S."/>
        </authorList>
    </citation>
    <scope>NUCLEOTIDE SEQUENCE [LARGE SCALE GENOMIC DNA]</scope>
    <source>
        <strain evidence="8">DSM 23445</strain>
    </source>
</reference>
<dbReference type="Proteomes" id="UP000199673">
    <property type="component" value="Unassembled WGS sequence"/>
</dbReference>
<feature type="signal peptide" evidence="5">
    <location>
        <begin position="1"/>
        <end position="24"/>
    </location>
</feature>
<evidence type="ECO:0000256" key="3">
    <source>
        <dbReference type="PIRSR" id="PIRSR603782-1"/>
    </source>
</evidence>
<dbReference type="EMBL" id="FPBF01000002">
    <property type="protein sequence ID" value="SFT70574.1"/>
    <property type="molecule type" value="Genomic_DNA"/>
</dbReference>
<dbReference type="GO" id="GO:0046872">
    <property type="term" value="F:metal ion binding"/>
    <property type="evidence" value="ECO:0007669"/>
    <property type="project" value="UniProtKB-KW"/>
</dbReference>
<evidence type="ECO:0000256" key="2">
    <source>
        <dbReference type="ARBA" id="ARBA00023008"/>
    </source>
</evidence>
<dbReference type="AlphaFoldDB" id="A0A1I7A6M2"/>
<keyword evidence="2 3" id="KW-0186">Copper</keyword>
<accession>A0A1I7A6M2</accession>
<dbReference type="PANTHER" id="PTHR12151:SF25">
    <property type="entry name" value="LINALOOL DEHYDRATASE_ISOMERASE DOMAIN-CONTAINING PROTEIN"/>
    <property type="match status" value="1"/>
</dbReference>
<evidence type="ECO:0000259" key="6">
    <source>
        <dbReference type="PROSITE" id="PS51352"/>
    </source>
</evidence>
<feature type="chain" id="PRO_5011607725" evidence="5">
    <location>
        <begin position="25"/>
        <end position="233"/>
    </location>
</feature>
<dbReference type="PROSITE" id="PS51352">
    <property type="entry name" value="THIOREDOXIN_2"/>
    <property type="match status" value="1"/>
</dbReference>
<evidence type="ECO:0000256" key="1">
    <source>
        <dbReference type="ARBA" id="ARBA00010996"/>
    </source>
</evidence>
<dbReference type="InterPro" id="IPR013766">
    <property type="entry name" value="Thioredoxin_domain"/>
</dbReference>
<dbReference type="InterPro" id="IPR003782">
    <property type="entry name" value="SCO1/SenC"/>
</dbReference>
<organism evidence="7 8">
    <name type="scientific">Algoriphagus locisalis</name>
    <dbReference type="NCBI Taxonomy" id="305507"/>
    <lineage>
        <taxon>Bacteria</taxon>
        <taxon>Pseudomonadati</taxon>
        <taxon>Bacteroidota</taxon>
        <taxon>Cytophagia</taxon>
        <taxon>Cytophagales</taxon>
        <taxon>Cyclobacteriaceae</taxon>
        <taxon>Algoriphagus</taxon>
    </lineage>
</organism>
<feature type="binding site" evidence="3">
    <location>
        <position position="116"/>
    </location>
    <ligand>
        <name>Cu cation</name>
        <dbReference type="ChEBI" id="CHEBI:23378"/>
    </ligand>
</feature>
<dbReference type="CDD" id="cd02968">
    <property type="entry name" value="SCO"/>
    <property type="match status" value="1"/>
</dbReference>
<evidence type="ECO:0000256" key="4">
    <source>
        <dbReference type="PIRSR" id="PIRSR603782-2"/>
    </source>
</evidence>
<dbReference type="PANTHER" id="PTHR12151">
    <property type="entry name" value="ELECTRON TRANSPORT PROTIN SCO1/SENC FAMILY MEMBER"/>
    <property type="match status" value="1"/>
</dbReference>
<feature type="binding site" evidence="3">
    <location>
        <position position="112"/>
    </location>
    <ligand>
        <name>Cu cation</name>
        <dbReference type="ChEBI" id="CHEBI:23378"/>
    </ligand>
</feature>
<keyword evidence="8" id="KW-1185">Reference proteome</keyword>
<comment type="similarity">
    <text evidence="1">Belongs to the SCO1/2 family.</text>
</comment>
<dbReference type="STRING" id="305507.SAMN04489724_1709"/>
<dbReference type="InterPro" id="IPR036249">
    <property type="entry name" value="Thioredoxin-like_sf"/>
</dbReference>
<keyword evidence="3" id="KW-0479">Metal-binding</keyword>
<dbReference type="Gene3D" id="3.40.30.10">
    <property type="entry name" value="Glutaredoxin"/>
    <property type="match status" value="1"/>
</dbReference>
<keyword evidence="5" id="KW-0732">Signal</keyword>
<evidence type="ECO:0000313" key="8">
    <source>
        <dbReference type="Proteomes" id="UP000199673"/>
    </source>
</evidence>
<dbReference type="Pfam" id="PF19335">
    <property type="entry name" value="HMBD"/>
    <property type="match status" value="1"/>
</dbReference>
<dbReference type="RefSeq" id="WP_211482887.1">
    <property type="nucleotide sequence ID" value="NZ_FPBF01000002.1"/>
</dbReference>
<dbReference type="InterPro" id="IPR045800">
    <property type="entry name" value="HMBD"/>
</dbReference>
<evidence type="ECO:0000256" key="5">
    <source>
        <dbReference type="SAM" id="SignalP"/>
    </source>
</evidence>
<evidence type="ECO:0000313" key="7">
    <source>
        <dbReference type="EMBL" id="SFT70574.1"/>
    </source>
</evidence>
<dbReference type="SUPFAM" id="SSF52833">
    <property type="entry name" value="Thioredoxin-like"/>
    <property type="match status" value="1"/>
</dbReference>
<keyword evidence="4" id="KW-1015">Disulfide bond</keyword>
<dbReference type="Pfam" id="PF02630">
    <property type="entry name" value="SCO1-SenC"/>
    <property type="match status" value="1"/>
</dbReference>
<name>A0A1I7A6M2_9BACT</name>
<protein>
    <submittedName>
        <fullName evidence="7">Protein SCO1/2</fullName>
    </submittedName>
</protein>
<sequence>MNRLLSNIFYLLLILFVVSCSQSAKDSHEDHYVCPMRCEGSKTYEQAGTCPICKMELVKTSDLEVPLMAEGEVSEASIFNLESQWVTQNEDTLQLKDFKGKPFVAVMVYTSCQAACPRLVADMRNIKSAVNQSNVQYVLISIDPETDTPERLREFAQEEQLDGDQWTLLQGQLDDVREFSNVVSVKYKKISPIDFAHTNIISVFDQEGVLQFQQEGLGADYSQFIEEVKSLVN</sequence>
<feature type="disulfide bond" description="Redox-active" evidence="4">
    <location>
        <begin position="112"/>
        <end position="116"/>
    </location>
</feature>
<feature type="domain" description="Thioredoxin" evidence="6">
    <location>
        <begin position="54"/>
        <end position="233"/>
    </location>
</feature>
<proteinExistence type="inferred from homology"/>
<gene>
    <name evidence="7" type="ORF">SAMN04489724_1709</name>
</gene>
<dbReference type="PROSITE" id="PS51257">
    <property type="entry name" value="PROKAR_LIPOPROTEIN"/>
    <property type="match status" value="1"/>
</dbReference>
<feature type="binding site" evidence="3">
    <location>
        <position position="197"/>
    </location>
    <ligand>
        <name>Cu cation</name>
        <dbReference type="ChEBI" id="CHEBI:23378"/>
    </ligand>
</feature>